<keyword evidence="2" id="KW-0418">Kinase</keyword>
<dbReference type="InterPro" id="IPR000719">
    <property type="entry name" value="Prot_kinase_dom"/>
</dbReference>
<name>A0A4U7BD88_9PEZI</name>
<reference evidence="2 3" key="1">
    <citation type="submission" date="2018-02" db="EMBL/GenBank/DDBJ databases">
        <title>Draft genome sequences of Elsinoe sp., causing black scab on jojoba.</title>
        <authorList>
            <person name="Stodart B."/>
            <person name="Jeffress S."/>
            <person name="Ash G."/>
            <person name="Arun Chinnappa K."/>
        </authorList>
    </citation>
    <scope>NUCLEOTIDE SEQUENCE [LARGE SCALE GENOMIC DNA]</scope>
    <source>
        <strain evidence="2 3">Hillstone_2</strain>
    </source>
</reference>
<organism evidence="2 3">
    <name type="scientific">Elsinoe australis</name>
    <dbReference type="NCBI Taxonomy" id="40998"/>
    <lineage>
        <taxon>Eukaryota</taxon>
        <taxon>Fungi</taxon>
        <taxon>Dikarya</taxon>
        <taxon>Ascomycota</taxon>
        <taxon>Pezizomycotina</taxon>
        <taxon>Dothideomycetes</taxon>
        <taxon>Dothideomycetidae</taxon>
        <taxon>Myriangiales</taxon>
        <taxon>Elsinoaceae</taxon>
        <taxon>Elsinoe</taxon>
    </lineage>
</organism>
<evidence type="ECO:0000313" key="3">
    <source>
        <dbReference type="Proteomes" id="UP000308133"/>
    </source>
</evidence>
<gene>
    <name evidence="2" type="ORF">C1H76_1386</name>
</gene>
<dbReference type="GO" id="GO:0004672">
    <property type="term" value="F:protein kinase activity"/>
    <property type="evidence" value="ECO:0007669"/>
    <property type="project" value="InterPro"/>
</dbReference>
<dbReference type="Pfam" id="PF00069">
    <property type="entry name" value="Pkinase"/>
    <property type="match status" value="1"/>
</dbReference>
<dbReference type="GO" id="GO:0005524">
    <property type="term" value="F:ATP binding"/>
    <property type="evidence" value="ECO:0007669"/>
    <property type="project" value="InterPro"/>
</dbReference>
<comment type="caution">
    <text evidence="2">The sequence shown here is derived from an EMBL/GenBank/DDBJ whole genome shotgun (WGS) entry which is preliminary data.</text>
</comment>
<dbReference type="AlphaFoldDB" id="A0A4U7BD88"/>
<dbReference type="EMBL" id="PTQR01000013">
    <property type="protein sequence ID" value="TKX26424.1"/>
    <property type="molecule type" value="Genomic_DNA"/>
</dbReference>
<dbReference type="Proteomes" id="UP000308133">
    <property type="component" value="Unassembled WGS sequence"/>
</dbReference>
<sequence>MARSRYEIYGGKIAEDEFLVQLTRGPTQFTISMEPAVIKNTEFGRKYAKATKDRHEYLLGIVKHQWPAEGLSQIPDPWHLVCHLCLPLMQELEPRTSIQGLTVEDLCTSTAYELEVVVAENSKDVRVEVTDKVHGVPVHSLAPLPTASLPDLCCRIPHTAAGELVLATWDKEINPNDAVGVQGKVKTADGGNFYFKPRFLGREKEFDRELSILCQILDLGLHGGDLRLSKLVGLAVTGNEGQAAVGMLLEYVEPSLLGRHLLSTGVWSRPDLHQKWEYQIVQTVLKLHSSGIIWGDVNPCNIAIDEELNATVIDFGGLNNVEFVDDDKKETVKGDWQGINRIFKEWLPKRYLESQDASEDSLNGP</sequence>
<dbReference type="Gene3D" id="1.10.510.10">
    <property type="entry name" value="Transferase(Phosphotransferase) domain 1"/>
    <property type="match status" value="1"/>
</dbReference>
<keyword evidence="2" id="KW-0808">Transferase</keyword>
<proteinExistence type="predicted"/>
<evidence type="ECO:0000259" key="1">
    <source>
        <dbReference type="PROSITE" id="PS50011"/>
    </source>
</evidence>
<dbReference type="PROSITE" id="PS50011">
    <property type="entry name" value="PROTEIN_KINASE_DOM"/>
    <property type="match status" value="1"/>
</dbReference>
<protein>
    <submittedName>
        <fullName evidence="2">Protein kinase domain-containing protein 5</fullName>
    </submittedName>
</protein>
<accession>A0A4U7BD88</accession>
<feature type="domain" description="Protein kinase" evidence="1">
    <location>
        <begin position="171"/>
        <end position="365"/>
    </location>
</feature>
<dbReference type="SUPFAM" id="SSF56112">
    <property type="entry name" value="Protein kinase-like (PK-like)"/>
    <property type="match status" value="1"/>
</dbReference>
<dbReference type="InterPro" id="IPR011009">
    <property type="entry name" value="Kinase-like_dom_sf"/>
</dbReference>
<evidence type="ECO:0000313" key="2">
    <source>
        <dbReference type="EMBL" id="TKX26424.1"/>
    </source>
</evidence>